<evidence type="ECO:0000256" key="1">
    <source>
        <dbReference type="SAM" id="MobiDB-lite"/>
    </source>
</evidence>
<protein>
    <submittedName>
        <fullName evidence="2">Uncharacterized protein</fullName>
    </submittedName>
</protein>
<organism evidence="2 3">
    <name type="scientific">Bodo saltans</name>
    <name type="common">Flagellated protozoan</name>
    <dbReference type="NCBI Taxonomy" id="75058"/>
    <lineage>
        <taxon>Eukaryota</taxon>
        <taxon>Discoba</taxon>
        <taxon>Euglenozoa</taxon>
        <taxon>Kinetoplastea</taxon>
        <taxon>Metakinetoplastina</taxon>
        <taxon>Eubodonida</taxon>
        <taxon>Bodonidae</taxon>
        <taxon>Bodo</taxon>
    </lineage>
</organism>
<reference evidence="3" key="1">
    <citation type="submission" date="2015-09" db="EMBL/GenBank/DDBJ databases">
        <authorList>
            <consortium name="Pathogen Informatics"/>
        </authorList>
    </citation>
    <scope>NUCLEOTIDE SEQUENCE [LARGE SCALE GENOMIC DNA]</scope>
    <source>
        <strain evidence="3">Lake Konstanz</strain>
    </source>
</reference>
<sequence>MSAESSRMRWSLNHLSPVRLLAFSWICTTPSTNFVQRLLPEALRPLVLKLGGSGVNATQGNNTNSGGWLGTWEHCDGRWRCYDRETSWCVTEQQRPLFSTKLKCVALLLHPTSRFLFKLSLTHTGTLSHFLKSVDGVLPVPSVAPANNPHSSHTLPEEAATSATHDSPRKKTIVLPCVIYSRVEPSVMGGHRMAELIWTTIKNASVDPAKVESARQ</sequence>
<dbReference type="VEuPathDB" id="TriTrypDB:BSAL_72290"/>
<dbReference type="EMBL" id="CYKH01000577">
    <property type="protein sequence ID" value="CUG06310.1"/>
    <property type="molecule type" value="Genomic_DNA"/>
</dbReference>
<evidence type="ECO:0000313" key="3">
    <source>
        <dbReference type="Proteomes" id="UP000051952"/>
    </source>
</evidence>
<evidence type="ECO:0000313" key="2">
    <source>
        <dbReference type="EMBL" id="CUG06310.1"/>
    </source>
</evidence>
<accession>A0A0S4ISZ7</accession>
<gene>
    <name evidence="2" type="ORF">BSAL_72290</name>
</gene>
<proteinExistence type="predicted"/>
<dbReference type="Proteomes" id="UP000051952">
    <property type="component" value="Unassembled WGS sequence"/>
</dbReference>
<dbReference type="AlphaFoldDB" id="A0A0S4ISZ7"/>
<keyword evidence="3" id="KW-1185">Reference proteome</keyword>
<feature type="region of interest" description="Disordered" evidence="1">
    <location>
        <begin position="144"/>
        <end position="167"/>
    </location>
</feature>
<name>A0A0S4ISZ7_BODSA</name>